<reference evidence="10" key="1">
    <citation type="journal article" date="2019" name="Int. J. Syst. Evol. Microbiol.">
        <title>The Global Catalogue of Microorganisms (GCM) 10K type strain sequencing project: providing services to taxonomists for standard genome sequencing and annotation.</title>
        <authorList>
            <consortium name="The Broad Institute Genomics Platform"/>
            <consortium name="The Broad Institute Genome Sequencing Center for Infectious Disease"/>
            <person name="Wu L."/>
            <person name="Ma J."/>
        </authorList>
    </citation>
    <scope>NUCLEOTIDE SEQUENCE [LARGE SCALE GENOMIC DNA]</scope>
    <source>
        <strain evidence="10">JCM 3053</strain>
    </source>
</reference>
<sequence>MVHMTQAPARRPTGRRQHDREIIALAVPAFGALVAEPLFLMADTAIVGHLGTAQLAGLGVASALLMTAVSVFVFLAYATTAAVARRVGAGDLQAAIRQGMDGIWLALLLGTAVVAAALPTAPHLVDLFGASDAATPYAITYLRISVLGIPAMLVVLAATGVLRGLQDTRTPLYVAIAGFVANGALNAGLVYGADLGIAGSAWGTVIAQCGMAAVYLVVVLRGARRHGASLRPDAAGIRASAQAGVPLLVRTLSLRAILMIATAVAARLGDADIAAHQIILSLWSLLAFALDAIAIAGQAIIGRYLGAGDAQGARDACRRMVEWGIAVGVVLGALVVLTRPVFLPLFTSDPAVKDVALPALIIVALSQPISGIVFVLDGVLMGAGDGPYLAWAMLLTLAVFTPAALLVPVLGGGLTALWATMTLMMTVRMLTLWLRTRSGRWIVTGATR</sequence>
<feature type="transmembrane region" description="Helical" evidence="8">
    <location>
        <begin position="323"/>
        <end position="343"/>
    </location>
</feature>
<dbReference type="InterPro" id="IPR044644">
    <property type="entry name" value="DinF-like"/>
</dbReference>
<dbReference type="Proteomes" id="UP001501474">
    <property type="component" value="Unassembled WGS sequence"/>
</dbReference>
<dbReference type="PANTHER" id="PTHR42893:SF46">
    <property type="entry name" value="PROTEIN DETOXIFICATION 44, CHLOROPLASTIC"/>
    <property type="match status" value="1"/>
</dbReference>
<dbReference type="NCBIfam" id="TIGR00797">
    <property type="entry name" value="matE"/>
    <property type="match status" value="1"/>
</dbReference>
<keyword evidence="4" id="KW-1003">Cell membrane</keyword>
<evidence type="ECO:0000256" key="3">
    <source>
        <dbReference type="ARBA" id="ARBA00022448"/>
    </source>
</evidence>
<protein>
    <submittedName>
        <fullName evidence="9">MATE family efflux transporter</fullName>
    </submittedName>
</protein>
<organism evidence="9 10">
    <name type="scientific">Streptomyces indiaensis</name>
    <dbReference type="NCBI Taxonomy" id="284033"/>
    <lineage>
        <taxon>Bacteria</taxon>
        <taxon>Bacillati</taxon>
        <taxon>Actinomycetota</taxon>
        <taxon>Actinomycetes</taxon>
        <taxon>Kitasatosporales</taxon>
        <taxon>Streptomycetaceae</taxon>
        <taxon>Streptomyces</taxon>
    </lineage>
</organism>
<keyword evidence="10" id="KW-1185">Reference proteome</keyword>
<feature type="transmembrane region" description="Helical" evidence="8">
    <location>
        <begin position="416"/>
        <end position="434"/>
    </location>
</feature>
<comment type="caution">
    <text evidence="9">The sequence shown here is derived from an EMBL/GenBank/DDBJ whole genome shotgun (WGS) entry which is preliminary data.</text>
</comment>
<feature type="transmembrane region" description="Helical" evidence="8">
    <location>
        <begin position="388"/>
        <end position="410"/>
    </location>
</feature>
<dbReference type="EMBL" id="BAAART010000023">
    <property type="protein sequence ID" value="GAA2222194.1"/>
    <property type="molecule type" value="Genomic_DNA"/>
</dbReference>
<evidence type="ECO:0000256" key="7">
    <source>
        <dbReference type="ARBA" id="ARBA00023136"/>
    </source>
</evidence>
<keyword evidence="7 8" id="KW-0472">Membrane</keyword>
<gene>
    <name evidence="9" type="ORF">GCM10010104_10980</name>
</gene>
<dbReference type="InterPro" id="IPR002528">
    <property type="entry name" value="MATE_fam"/>
</dbReference>
<comment type="similarity">
    <text evidence="2">Belongs to the multi antimicrobial extrusion (MATE) (TC 2.A.66.1) family.</text>
</comment>
<evidence type="ECO:0000256" key="8">
    <source>
        <dbReference type="SAM" id="Phobius"/>
    </source>
</evidence>
<evidence type="ECO:0000256" key="2">
    <source>
        <dbReference type="ARBA" id="ARBA00010199"/>
    </source>
</evidence>
<dbReference type="Pfam" id="PF01554">
    <property type="entry name" value="MatE"/>
    <property type="match status" value="2"/>
</dbReference>
<feature type="transmembrane region" description="Helical" evidence="8">
    <location>
        <begin position="278"/>
        <end position="302"/>
    </location>
</feature>
<feature type="transmembrane region" description="Helical" evidence="8">
    <location>
        <begin position="141"/>
        <end position="165"/>
    </location>
</feature>
<feature type="transmembrane region" description="Helical" evidence="8">
    <location>
        <begin position="199"/>
        <end position="220"/>
    </location>
</feature>
<evidence type="ECO:0000256" key="1">
    <source>
        <dbReference type="ARBA" id="ARBA00004651"/>
    </source>
</evidence>
<feature type="transmembrane region" description="Helical" evidence="8">
    <location>
        <begin position="103"/>
        <end position="121"/>
    </location>
</feature>
<keyword evidence="5 8" id="KW-0812">Transmembrane</keyword>
<dbReference type="InterPro" id="IPR048279">
    <property type="entry name" value="MdtK-like"/>
</dbReference>
<evidence type="ECO:0000256" key="6">
    <source>
        <dbReference type="ARBA" id="ARBA00022989"/>
    </source>
</evidence>
<name>A0ABP5Q444_9ACTN</name>
<feature type="transmembrane region" description="Helical" evidence="8">
    <location>
        <begin position="172"/>
        <end position="193"/>
    </location>
</feature>
<evidence type="ECO:0000256" key="5">
    <source>
        <dbReference type="ARBA" id="ARBA00022692"/>
    </source>
</evidence>
<keyword evidence="3" id="KW-0813">Transport</keyword>
<dbReference type="CDD" id="cd13136">
    <property type="entry name" value="MATE_DinF_like"/>
    <property type="match status" value="1"/>
</dbReference>
<accession>A0ABP5Q444</accession>
<proteinExistence type="inferred from homology"/>
<evidence type="ECO:0000313" key="10">
    <source>
        <dbReference type="Proteomes" id="UP001501474"/>
    </source>
</evidence>
<evidence type="ECO:0000313" key="9">
    <source>
        <dbReference type="EMBL" id="GAA2222194.1"/>
    </source>
</evidence>
<feature type="transmembrane region" description="Helical" evidence="8">
    <location>
        <begin position="247"/>
        <end position="266"/>
    </location>
</feature>
<feature type="transmembrane region" description="Helical" evidence="8">
    <location>
        <begin position="21"/>
        <end position="40"/>
    </location>
</feature>
<feature type="transmembrane region" description="Helical" evidence="8">
    <location>
        <begin position="60"/>
        <end position="83"/>
    </location>
</feature>
<comment type="subcellular location">
    <subcellularLocation>
        <location evidence="1">Cell membrane</location>
        <topology evidence="1">Multi-pass membrane protein</topology>
    </subcellularLocation>
</comment>
<evidence type="ECO:0000256" key="4">
    <source>
        <dbReference type="ARBA" id="ARBA00022475"/>
    </source>
</evidence>
<keyword evidence="6 8" id="KW-1133">Transmembrane helix</keyword>
<dbReference type="PIRSF" id="PIRSF006603">
    <property type="entry name" value="DinF"/>
    <property type="match status" value="1"/>
</dbReference>
<dbReference type="PANTHER" id="PTHR42893">
    <property type="entry name" value="PROTEIN DETOXIFICATION 44, CHLOROPLASTIC-RELATED"/>
    <property type="match status" value="1"/>
</dbReference>
<feature type="transmembrane region" description="Helical" evidence="8">
    <location>
        <begin position="355"/>
        <end position="376"/>
    </location>
</feature>